<evidence type="ECO:0000256" key="6">
    <source>
        <dbReference type="ARBA" id="ARBA00022692"/>
    </source>
</evidence>
<evidence type="ECO:0000256" key="19">
    <source>
        <dbReference type="SAM" id="Phobius"/>
    </source>
</evidence>
<dbReference type="InterPro" id="IPR000829">
    <property type="entry name" value="DAGK"/>
</dbReference>
<feature type="binding site" evidence="17">
    <location>
        <position position="80"/>
    </location>
    <ligand>
        <name>ATP</name>
        <dbReference type="ChEBI" id="CHEBI:30616"/>
    </ligand>
</feature>
<comment type="subcellular location">
    <subcellularLocation>
        <location evidence="1">Cell membrane</location>
        <topology evidence="1">Multi-pass membrane protein</topology>
    </subcellularLocation>
</comment>
<feature type="binding site" evidence="18">
    <location>
        <position position="80"/>
    </location>
    <ligand>
        <name>a divalent metal cation</name>
        <dbReference type="ChEBI" id="CHEBI:60240"/>
    </ligand>
</feature>
<keyword evidence="10 19" id="KW-1133">Transmembrane helix</keyword>
<keyword evidence="12 19" id="KW-0472">Membrane</keyword>
<organism evidence="20 21">
    <name type="scientific">Paucilactobacillus suebicus DSM 5007 = KCTC 3549</name>
    <dbReference type="NCBI Taxonomy" id="1423807"/>
    <lineage>
        <taxon>Bacteria</taxon>
        <taxon>Bacillati</taxon>
        <taxon>Bacillota</taxon>
        <taxon>Bacilli</taxon>
        <taxon>Lactobacillales</taxon>
        <taxon>Lactobacillaceae</taxon>
        <taxon>Paucilactobacillus</taxon>
    </lineage>
</organism>
<name>A0A0R1W2M7_9LACO</name>
<dbReference type="EMBL" id="AZGF01000011">
    <property type="protein sequence ID" value="KRM12088.1"/>
    <property type="molecule type" value="Genomic_DNA"/>
</dbReference>
<evidence type="ECO:0000256" key="5">
    <source>
        <dbReference type="ARBA" id="ARBA00022679"/>
    </source>
</evidence>
<evidence type="ECO:0000256" key="3">
    <source>
        <dbReference type="ARBA" id="ARBA00022475"/>
    </source>
</evidence>
<feature type="binding site" evidence="18">
    <location>
        <position position="32"/>
    </location>
    <ligand>
        <name>a divalent metal cation</name>
        <dbReference type="ChEBI" id="CHEBI:60240"/>
    </ligand>
</feature>
<evidence type="ECO:0000256" key="17">
    <source>
        <dbReference type="PIRSR" id="PIRSR600829-3"/>
    </source>
</evidence>
<evidence type="ECO:0000256" key="11">
    <source>
        <dbReference type="ARBA" id="ARBA00023098"/>
    </source>
</evidence>
<evidence type="ECO:0000256" key="14">
    <source>
        <dbReference type="ARBA" id="ARBA00023264"/>
    </source>
</evidence>
<keyword evidence="18" id="KW-0479">Metal-binding</keyword>
<evidence type="ECO:0000313" key="21">
    <source>
        <dbReference type="Proteomes" id="UP000051820"/>
    </source>
</evidence>
<evidence type="ECO:0000256" key="13">
    <source>
        <dbReference type="ARBA" id="ARBA00023209"/>
    </source>
</evidence>
<keyword evidence="6 19" id="KW-0812">Transmembrane</keyword>
<dbReference type="STRING" id="1423807.FD16_GL000300"/>
<feature type="binding site" evidence="17">
    <location>
        <begin position="99"/>
        <end position="100"/>
    </location>
    <ligand>
        <name>ATP</name>
        <dbReference type="ChEBI" id="CHEBI:30616"/>
    </ligand>
</feature>
<dbReference type="InterPro" id="IPR036945">
    <property type="entry name" value="DAGK_sf"/>
</dbReference>
<evidence type="ECO:0000256" key="9">
    <source>
        <dbReference type="ARBA" id="ARBA00022840"/>
    </source>
</evidence>
<keyword evidence="11" id="KW-0443">Lipid metabolism</keyword>
<dbReference type="GO" id="GO:0005524">
    <property type="term" value="F:ATP binding"/>
    <property type="evidence" value="ECO:0007669"/>
    <property type="project" value="UniProtKB-KW"/>
</dbReference>
<dbReference type="eggNOG" id="COG0818">
    <property type="taxonomic scope" value="Bacteria"/>
</dbReference>
<keyword evidence="21" id="KW-1185">Reference proteome</keyword>
<reference evidence="20 21" key="1">
    <citation type="journal article" date="2015" name="Genome Announc.">
        <title>Expanding the biotechnology potential of lactobacilli through comparative genomics of 213 strains and associated genera.</title>
        <authorList>
            <person name="Sun Z."/>
            <person name="Harris H.M."/>
            <person name="McCann A."/>
            <person name="Guo C."/>
            <person name="Argimon S."/>
            <person name="Zhang W."/>
            <person name="Yang X."/>
            <person name="Jeffery I.B."/>
            <person name="Cooney J.C."/>
            <person name="Kagawa T.F."/>
            <person name="Liu W."/>
            <person name="Song Y."/>
            <person name="Salvetti E."/>
            <person name="Wrobel A."/>
            <person name="Rasinkangas P."/>
            <person name="Parkhill J."/>
            <person name="Rea M.C."/>
            <person name="O'Sullivan O."/>
            <person name="Ritari J."/>
            <person name="Douillard F.P."/>
            <person name="Paul Ross R."/>
            <person name="Yang R."/>
            <person name="Briner A.E."/>
            <person name="Felis G.E."/>
            <person name="de Vos W.M."/>
            <person name="Barrangou R."/>
            <person name="Klaenhammer T.R."/>
            <person name="Caufield P.W."/>
            <person name="Cui Y."/>
            <person name="Zhang H."/>
            <person name="O'Toole P.W."/>
        </authorList>
    </citation>
    <scope>NUCLEOTIDE SEQUENCE [LARGE SCALE GENOMIC DNA]</scope>
    <source>
        <strain evidence="20 21">DSM 5007</strain>
    </source>
</reference>
<feature type="transmembrane region" description="Helical" evidence="19">
    <location>
        <begin position="101"/>
        <end position="122"/>
    </location>
</feature>
<feature type="active site" description="Proton acceptor" evidence="15">
    <location>
        <position position="73"/>
    </location>
</feature>
<evidence type="ECO:0000256" key="12">
    <source>
        <dbReference type="ARBA" id="ARBA00023136"/>
    </source>
</evidence>
<dbReference type="Gene3D" id="1.10.287.3610">
    <property type="match status" value="1"/>
</dbReference>
<evidence type="ECO:0000256" key="2">
    <source>
        <dbReference type="ARBA" id="ARBA00005967"/>
    </source>
</evidence>
<keyword evidence="3" id="KW-1003">Cell membrane</keyword>
<accession>A0A0R1W2M7</accession>
<evidence type="ECO:0000256" key="1">
    <source>
        <dbReference type="ARBA" id="ARBA00004651"/>
    </source>
</evidence>
<dbReference type="PATRIC" id="fig|1423807.3.peg.303"/>
<dbReference type="RefSeq" id="WP_010622229.1">
    <property type="nucleotide sequence ID" value="NZ_AZGF01000011.1"/>
</dbReference>
<dbReference type="AlphaFoldDB" id="A0A0R1W2M7"/>
<feature type="binding site" evidence="16">
    <location>
        <position position="73"/>
    </location>
    <ligand>
        <name>substrate</name>
    </ligand>
</feature>
<dbReference type="PANTHER" id="PTHR34299">
    <property type="entry name" value="DIACYLGLYCEROL KINASE"/>
    <property type="match status" value="1"/>
</dbReference>
<comment type="similarity">
    <text evidence="2">Belongs to the bacterial diacylglycerol kinase family.</text>
</comment>
<gene>
    <name evidence="20" type="ORF">FD16_GL000300</name>
</gene>
<dbReference type="GO" id="GO:0005886">
    <property type="term" value="C:plasma membrane"/>
    <property type="evidence" value="ECO:0007669"/>
    <property type="project" value="UniProtKB-SubCell"/>
</dbReference>
<keyword evidence="8 20" id="KW-0418">Kinase</keyword>
<feature type="transmembrane region" description="Helical" evidence="19">
    <location>
        <begin position="35"/>
        <end position="52"/>
    </location>
</feature>
<evidence type="ECO:0000256" key="4">
    <source>
        <dbReference type="ARBA" id="ARBA00022516"/>
    </source>
</evidence>
<keyword evidence="5" id="KW-0808">Transferase</keyword>
<dbReference type="InterPro" id="IPR033717">
    <property type="entry name" value="UDPK"/>
</dbReference>
<dbReference type="PANTHER" id="PTHR34299:SF1">
    <property type="entry name" value="DIACYLGLYCEROL KINASE"/>
    <property type="match status" value="1"/>
</dbReference>
<feature type="binding site" evidence="17">
    <location>
        <position position="32"/>
    </location>
    <ligand>
        <name>ATP</name>
        <dbReference type="ChEBI" id="CHEBI:30616"/>
    </ligand>
</feature>
<keyword evidence="14" id="KW-1208">Phospholipid metabolism</keyword>
<keyword evidence="4" id="KW-0444">Lipid biosynthesis</keyword>
<comment type="caution">
    <text evidence="20">The sequence shown here is derived from an EMBL/GenBank/DDBJ whole genome shotgun (WGS) entry which is preliminary data.</text>
</comment>
<feature type="transmembrane region" description="Helical" evidence="19">
    <location>
        <begin position="59"/>
        <end position="79"/>
    </location>
</feature>
<protein>
    <submittedName>
        <fullName evidence="20">Diacylglycerol kinase</fullName>
    </submittedName>
</protein>
<evidence type="ECO:0000256" key="7">
    <source>
        <dbReference type="ARBA" id="ARBA00022741"/>
    </source>
</evidence>
<dbReference type="GO" id="GO:0016301">
    <property type="term" value="F:kinase activity"/>
    <property type="evidence" value="ECO:0007669"/>
    <property type="project" value="UniProtKB-KW"/>
</dbReference>
<dbReference type="OrthoDB" id="9789934at2"/>
<keyword evidence="18" id="KW-0460">Magnesium</keyword>
<proteinExistence type="inferred from homology"/>
<keyword evidence="9 17" id="KW-0067">ATP-binding</keyword>
<evidence type="ECO:0000256" key="18">
    <source>
        <dbReference type="PIRSR" id="PIRSR600829-4"/>
    </source>
</evidence>
<evidence type="ECO:0000256" key="10">
    <source>
        <dbReference type="ARBA" id="ARBA00022989"/>
    </source>
</evidence>
<dbReference type="GO" id="GO:0046872">
    <property type="term" value="F:metal ion binding"/>
    <property type="evidence" value="ECO:0007669"/>
    <property type="project" value="UniProtKB-KW"/>
</dbReference>
<evidence type="ECO:0000256" key="8">
    <source>
        <dbReference type="ARBA" id="ARBA00022777"/>
    </source>
</evidence>
<evidence type="ECO:0000313" key="20">
    <source>
        <dbReference type="EMBL" id="KRM12088.1"/>
    </source>
</evidence>
<comment type="cofactor">
    <cofactor evidence="18">
        <name>Mg(2+)</name>
        <dbReference type="ChEBI" id="CHEBI:18420"/>
    </cofactor>
    <text evidence="18">Mn(2+), Zn(2+), Cd(2+) and Co(2+) support activity to lesser extents.</text>
</comment>
<evidence type="ECO:0000256" key="16">
    <source>
        <dbReference type="PIRSR" id="PIRSR600829-2"/>
    </source>
</evidence>
<dbReference type="CDD" id="cd14265">
    <property type="entry name" value="UDPK_IM_like"/>
    <property type="match status" value="1"/>
</dbReference>
<evidence type="ECO:0000256" key="15">
    <source>
        <dbReference type="PIRSR" id="PIRSR600829-1"/>
    </source>
</evidence>
<keyword evidence="13" id="KW-0594">Phospholipid biosynthesis</keyword>
<dbReference type="GO" id="GO:0008654">
    <property type="term" value="P:phospholipid biosynthetic process"/>
    <property type="evidence" value="ECO:0007669"/>
    <property type="project" value="UniProtKB-KW"/>
</dbReference>
<sequence length="126" mass="14191">MGLKDKQTVKNTHLIQAMKHAMAGVWTVVRNERNMRYHLVAALFAIGFGWYFRISELEWLMIALAIFFVIASEFANTIAESLVDLIVQHHYDPLAKRVKDVAAGSVLLAALFAVVVAAIIFLPKFF</sequence>
<dbReference type="Proteomes" id="UP000051820">
    <property type="component" value="Unassembled WGS sequence"/>
</dbReference>
<keyword evidence="7 17" id="KW-0547">Nucleotide-binding</keyword>
<dbReference type="Pfam" id="PF01219">
    <property type="entry name" value="DAGK_prokar"/>
    <property type="match status" value="1"/>
</dbReference>